<reference evidence="2 3" key="1">
    <citation type="submission" date="2015-08" db="EMBL/GenBank/DDBJ databases">
        <title>Next Generation Sequencing and Analysis of the Genome of Puccinia sorghi L Schw, the Causal Agent of Maize Common Rust.</title>
        <authorList>
            <person name="Rochi L."/>
            <person name="Burguener G."/>
            <person name="Darino M."/>
            <person name="Turjanski A."/>
            <person name="Kreff E."/>
            <person name="Dieguez M.J."/>
            <person name="Sacco F."/>
        </authorList>
    </citation>
    <scope>NUCLEOTIDE SEQUENCE [LARGE SCALE GENOMIC DNA]</scope>
    <source>
        <strain evidence="2 3">RO10H11247</strain>
    </source>
</reference>
<proteinExistence type="predicted"/>
<keyword evidence="3" id="KW-1185">Reference proteome</keyword>
<name>A0A0L6VQ02_9BASI</name>
<dbReference type="InterPro" id="IPR018824">
    <property type="entry name" value="Conidiation-specific_6"/>
</dbReference>
<feature type="compositionally biased region" description="Basic and acidic residues" evidence="1">
    <location>
        <begin position="35"/>
        <end position="49"/>
    </location>
</feature>
<sequence length="49" mass="5805">MVNPETWLMFRTKPRNPEKVKQGMKAAIHNPNVSEGKKDELRHKLEDQF</sequence>
<dbReference type="EMBL" id="LAVV01002488">
    <property type="protein sequence ID" value="KNZ62789.1"/>
    <property type="molecule type" value="Genomic_DNA"/>
</dbReference>
<dbReference type="Pfam" id="PF10346">
    <property type="entry name" value="Con-6"/>
    <property type="match status" value="1"/>
</dbReference>
<accession>A0A0L6VQ02</accession>
<dbReference type="AlphaFoldDB" id="A0A0L6VQ02"/>
<evidence type="ECO:0000313" key="3">
    <source>
        <dbReference type="Proteomes" id="UP000037035"/>
    </source>
</evidence>
<gene>
    <name evidence="2" type="ORF">VP01_1223g6</name>
</gene>
<feature type="region of interest" description="Disordered" evidence="1">
    <location>
        <begin position="30"/>
        <end position="49"/>
    </location>
</feature>
<comment type="caution">
    <text evidence="2">The sequence shown here is derived from an EMBL/GenBank/DDBJ whole genome shotgun (WGS) entry which is preliminary data.</text>
</comment>
<dbReference type="Proteomes" id="UP000037035">
    <property type="component" value="Unassembled WGS sequence"/>
</dbReference>
<evidence type="ECO:0000313" key="2">
    <source>
        <dbReference type="EMBL" id="KNZ62789.1"/>
    </source>
</evidence>
<evidence type="ECO:0000256" key="1">
    <source>
        <dbReference type="SAM" id="MobiDB-lite"/>
    </source>
</evidence>
<protein>
    <submittedName>
        <fullName evidence="2">Uncharacterized protein</fullName>
    </submittedName>
</protein>
<organism evidence="2 3">
    <name type="scientific">Puccinia sorghi</name>
    <dbReference type="NCBI Taxonomy" id="27349"/>
    <lineage>
        <taxon>Eukaryota</taxon>
        <taxon>Fungi</taxon>
        <taxon>Dikarya</taxon>
        <taxon>Basidiomycota</taxon>
        <taxon>Pucciniomycotina</taxon>
        <taxon>Pucciniomycetes</taxon>
        <taxon>Pucciniales</taxon>
        <taxon>Pucciniaceae</taxon>
        <taxon>Puccinia</taxon>
    </lineage>
</organism>
<dbReference type="OrthoDB" id="5419162at2759"/>
<dbReference type="VEuPathDB" id="FungiDB:VP01_1223g6"/>